<evidence type="ECO:0000256" key="5">
    <source>
        <dbReference type="SAM" id="MobiDB-lite"/>
    </source>
</evidence>
<feature type="compositionally biased region" description="Polar residues" evidence="5">
    <location>
        <begin position="86"/>
        <end position="97"/>
    </location>
</feature>
<dbReference type="EMBL" id="CAJNOK010040417">
    <property type="protein sequence ID" value="CAF1551030.1"/>
    <property type="molecule type" value="Genomic_DNA"/>
</dbReference>
<evidence type="ECO:0000313" key="7">
    <source>
        <dbReference type="EMBL" id="CAF1551030.1"/>
    </source>
</evidence>
<dbReference type="GO" id="GO:0051496">
    <property type="term" value="P:positive regulation of stress fiber assembly"/>
    <property type="evidence" value="ECO:0007669"/>
    <property type="project" value="TreeGrafter"/>
</dbReference>
<reference evidence="7" key="1">
    <citation type="submission" date="2021-02" db="EMBL/GenBank/DDBJ databases">
        <authorList>
            <person name="Nowell W R."/>
        </authorList>
    </citation>
    <scope>NUCLEOTIDE SEQUENCE</scope>
</reference>
<gene>
    <name evidence="7" type="ORF">OVA965_LOCUS39295</name>
    <name evidence="8" type="ORF">TMI583_LOCUS40582</name>
</gene>
<keyword evidence="1 4" id="KW-0479">Metal-binding</keyword>
<dbReference type="GO" id="GO:0046872">
    <property type="term" value="F:metal ion binding"/>
    <property type="evidence" value="ECO:0007669"/>
    <property type="project" value="UniProtKB-KW"/>
</dbReference>
<feature type="region of interest" description="Disordered" evidence="5">
    <location>
        <begin position="86"/>
        <end position="106"/>
    </location>
</feature>
<comment type="caution">
    <text evidence="7">The sequence shown here is derived from an EMBL/GenBank/DDBJ whole genome shotgun (WGS) entry which is preliminary data.</text>
</comment>
<proteinExistence type="predicted"/>
<dbReference type="Proteomes" id="UP000682733">
    <property type="component" value="Unassembled WGS sequence"/>
</dbReference>
<dbReference type="SMART" id="SM00132">
    <property type="entry name" value="LIM"/>
    <property type="match status" value="1"/>
</dbReference>
<dbReference type="CDD" id="cd08368">
    <property type="entry name" value="LIM"/>
    <property type="match status" value="1"/>
</dbReference>
<name>A0A8S2FU05_9BILA</name>
<dbReference type="PANTHER" id="PTHR15551:SF3">
    <property type="entry name" value="LIM AND CALPONIN HOMOLOGY DOMAINS-CONTAINING PROTEIN 1"/>
    <property type="match status" value="1"/>
</dbReference>
<sequence>ATAGTYLQDRNVNELKAAMSSPQQQSSSYNRQQQNIQTDKTSQQLLNTNQSQKKVTINVSGSPINDNKRTNSKTLLTQINQVPKKSSFDDQSWIGSDNQRKTKQTTERQIKTNGFYSSNKNGREVPTSIIPSPNSGSNIALGLSGRRSTPALASQYHPQQQFYHQQEFSNHRLLTESNGYINDQSNYESSMRQKYGTNDKSPTRNRVLSVSGKLRCSKCSDELGQGSAMVIESLGLYYHIECFRCCVCNTQLSTGVEGTDVRVRNQRLHCQNCFSDENGMYLNVEK</sequence>
<evidence type="ECO:0000313" key="9">
    <source>
        <dbReference type="Proteomes" id="UP000677228"/>
    </source>
</evidence>
<evidence type="ECO:0000256" key="4">
    <source>
        <dbReference type="PROSITE-ProRule" id="PRU00125"/>
    </source>
</evidence>
<dbReference type="GO" id="GO:0051893">
    <property type="term" value="P:regulation of focal adhesion assembly"/>
    <property type="evidence" value="ECO:0007669"/>
    <property type="project" value="TreeGrafter"/>
</dbReference>
<dbReference type="GO" id="GO:0001725">
    <property type="term" value="C:stress fiber"/>
    <property type="evidence" value="ECO:0007669"/>
    <property type="project" value="TreeGrafter"/>
</dbReference>
<evidence type="ECO:0000256" key="1">
    <source>
        <dbReference type="ARBA" id="ARBA00022723"/>
    </source>
</evidence>
<dbReference type="InterPro" id="IPR001781">
    <property type="entry name" value="Znf_LIM"/>
</dbReference>
<evidence type="ECO:0000313" key="8">
    <source>
        <dbReference type="EMBL" id="CAF4341210.1"/>
    </source>
</evidence>
<keyword evidence="2 4" id="KW-0862">Zinc</keyword>
<feature type="region of interest" description="Disordered" evidence="5">
    <location>
        <begin position="114"/>
        <end position="133"/>
    </location>
</feature>
<dbReference type="Pfam" id="PF00412">
    <property type="entry name" value="LIM"/>
    <property type="match status" value="1"/>
</dbReference>
<dbReference type="Gene3D" id="2.10.110.10">
    <property type="entry name" value="Cysteine Rich Protein"/>
    <property type="match status" value="1"/>
</dbReference>
<feature type="domain" description="LIM zinc-binding" evidence="6">
    <location>
        <begin position="214"/>
        <end position="280"/>
    </location>
</feature>
<dbReference type="EMBL" id="CAJOBA010062886">
    <property type="protein sequence ID" value="CAF4341210.1"/>
    <property type="molecule type" value="Genomic_DNA"/>
</dbReference>
<evidence type="ECO:0000259" key="6">
    <source>
        <dbReference type="PROSITE" id="PS50023"/>
    </source>
</evidence>
<dbReference type="PROSITE" id="PS00478">
    <property type="entry name" value="LIM_DOMAIN_1"/>
    <property type="match status" value="1"/>
</dbReference>
<keyword evidence="3 4" id="KW-0440">LIM domain</keyword>
<accession>A0A8S2FU05</accession>
<evidence type="ECO:0000256" key="3">
    <source>
        <dbReference type="ARBA" id="ARBA00023038"/>
    </source>
</evidence>
<dbReference type="Proteomes" id="UP000677228">
    <property type="component" value="Unassembled WGS sequence"/>
</dbReference>
<dbReference type="PANTHER" id="PTHR15551">
    <property type="entry name" value="LIM DOMAIN ONLY 7"/>
    <property type="match status" value="1"/>
</dbReference>
<dbReference type="AlphaFoldDB" id="A0A8S2FU05"/>
<organism evidence="7 9">
    <name type="scientific">Didymodactylos carnosus</name>
    <dbReference type="NCBI Taxonomy" id="1234261"/>
    <lineage>
        <taxon>Eukaryota</taxon>
        <taxon>Metazoa</taxon>
        <taxon>Spiralia</taxon>
        <taxon>Gnathifera</taxon>
        <taxon>Rotifera</taxon>
        <taxon>Eurotatoria</taxon>
        <taxon>Bdelloidea</taxon>
        <taxon>Philodinida</taxon>
        <taxon>Philodinidae</taxon>
        <taxon>Didymodactylos</taxon>
    </lineage>
</organism>
<dbReference type="GO" id="GO:0032034">
    <property type="term" value="F:myosin II head/neck binding"/>
    <property type="evidence" value="ECO:0007669"/>
    <property type="project" value="TreeGrafter"/>
</dbReference>
<dbReference type="PROSITE" id="PS50023">
    <property type="entry name" value="LIM_DOMAIN_2"/>
    <property type="match status" value="1"/>
</dbReference>
<evidence type="ECO:0000256" key="2">
    <source>
        <dbReference type="ARBA" id="ARBA00022833"/>
    </source>
</evidence>
<feature type="non-terminal residue" evidence="7">
    <location>
        <position position="1"/>
    </location>
</feature>
<protein>
    <recommendedName>
        <fullName evidence="6">LIM zinc-binding domain-containing protein</fullName>
    </recommendedName>
</protein>